<name>A0ABD3BQU9_9LAMI</name>
<comment type="caution">
    <text evidence="1">The sequence shown here is derived from an EMBL/GenBank/DDBJ whole genome shotgun (WGS) entry which is preliminary data.</text>
</comment>
<accession>A0ABD3BQU9</accession>
<sequence>MSGGRGLGIGGAPVFRPRKLFDWENLVGFLNENLVDIRFQASTGG</sequence>
<keyword evidence="2" id="KW-1185">Reference proteome</keyword>
<dbReference type="EMBL" id="JAVIJP010000066">
    <property type="protein sequence ID" value="KAL3619866.1"/>
    <property type="molecule type" value="Genomic_DNA"/>
</dbReference>
<dbReference type="Proteomes" id="UP001632038">
    <property type="component" value="Unassembled WGS sequence"/>
</dbReference>
<evidence type="ECO:0000313" key="2">
    <source>
        <dbReference type="Proteomes" id="UP001632038"/>
    </source>
</evidence>
<gene>
    <name evidence="1" type="ORF">CASFOL_034778</name>
</gene>
<evidence type="ECO:0008006" key="3">
    <source>
        <dbReference type="Google" id="ProtNLM"/>
    </source>
</evidence>
<protein>
    <recommendedName>
        <fullName evidence="3">Photosystem II protein D1</fullName>
    </recommendedName>
</protein>
<proteinExistence type="predicted"/>
<organism evidence="1 2">
    <name type="scientific">Castilleja foliolosa</name>
    <dbReference type="NCBI Taxonomy" id="1961234"/>
    <lineage>
        <taxon>Eukaryota</taxon>
        <taxon>Viridiplantae</taxon>
        <taxon>Streptophyta</taxon>
        <taxon>Embryophyta</taxon>
        <taxon>Tracheophyta</taxon>
        <taxon>Spermatophyta</taxon>
        <taxon>Magnoliopsida</taxon>
        <taxon>eudicotyledons</taxon>
        <taxon>Gunneridae</taxon>
        <taxon>Pentapetalae</taxon>
        <taxon>asterids</taxon>
        <taxon>lamiids</taxon>
        <taxon>Lamiales</taxon>
        <taxon>Orobanchaceae</taxon>
        <taxon>Pedicularideae</taxon>
        <taxon>Castillejinae</taxon>
        <taxon>Castilleja</taxon>
    </lineage>
</organism>
<reference evidence="2" key="1">
    <citation type="journal article" date="2024" name="IScience">
        <title>Strigolactones Initiate the Formation of Haustorium-like Structures in Castilleja.</title>
        <authorList>
            <person name="Buerger M."/>
            <person name="Peterson D."/>
            <person name="Chory J."/>
        </authorList>
    </citation>
    <scope>NUCLEOTIDE SEQUENCE [LARGE SCALE GENOMIC DNA]</scope>
</reference>
<evidence type="ECO:0000313" key="1">
    <source>
        <dbReference type="EMBL" id="KAL3619866.1"/>
    </source>
</evidence>
<dbReference type="AlphaFoldDB" id="A0ABD3BQU9"/>